<evidence type="ECO:0000256" key="2">
    <source>
        <dbReference type="ARBA" id="ARBA00022475"/>
    </source>
</evidence>
<name>A0A2H0UTH1_9BACT</name>
<dbReference type="InterPro" id="IPR050297">
    <property type="entry name" value="LipidA_mod_glycosyltrf_83"/>
</dbReference>
<feature type="transmembrane region" description="Helical" evidence="8">
    <location>
        <begin position="367"/>
        <end position="388"/>
    </location>
</feature>
<keyword evidence="3" id="KW-0328">Glycosyltransferase</keyword>
<feature type="transmembrane region" description="Helical" evidence="8">
    <location>
        <begin position="220"/>
        <end position="239"/>
    </location>
</feature>
<comment type="subcellular location">
    <subcellularLocation>
        <location evidence="1">Cell membrane</location>
        <topology evidence="1">Multi-pass membrane protein</topology>
    </subcellularLocation>
</comment>
<protein>
    <recommendedName>
        <fullName evidence="9">Glycosyltransferase RgtA/B/C/D-like domain-containing protein</fullName>
    </recommendedName>
</protein>
<accession>A0A2H0UTH1</accession>
<evidence type="ECO:0000256" key="1">
    <source>
        <dbReference type="ARBA" id="ARBA00004651"/>
    </source>
</evidence>
<feature type="domain" description="Glycosyltransferase RgtA/B/C/D-like" evidence="9">
    <location>
        <begin position="82"/>
        <end position="224"/>
    </location>
</feature>
<gene>
    <name evidence="10" type="ORF">COU07_03220</name>
</gene>
<dbReference type="PANTHER" id="PTHR33908">
    <property type="entry name" value="MANNOSYLTRANSFERASE YKCB-RELATED"/>
    <property type="match status" value="1"/>
</dbReference>
<feature type="transmembrane region" description="Helical" evidence="8">
    <location>
        <begin position="400"/>
        <end position="420"/>
    </location>
</feature>
<proteinExistence type="predicted"/>
<keyword evidence="4" id="KW-0808">Transferase</keyword>
<feature type="transmembrane region" description="Helical" evidence="8">
    <location>
        <begin position="178"/>
        <end position="208"/>
    </location>
</feature>
<dbReference type="GO" id="GO:0016763">
    <property type="term" value="F:pentosyltransferase activity"/>
    <property type="evidence" value="ECO:0007669"/>
    <property type="project" value="TreeGrafter"/>
</dbReference>
<sequence>MYNALLYYYYLMKAKFLPFLAIGVILLGQALLLINRSDGDFVFGMDDAYYYYEIGRNIALGHGATFDGEHLTNGYHPLWMGVVSLTYKIFPNHPTPIYILQAIGIILFGGTLFVLLAILRRVTPNRAAQSLIIFIYALNPFTATMPIDGLETSLAVFCFALFFLTFLNTLSGRNTRNFVLLGIISGIMTLARIDYAIFVVAAFVYLFFTIPSQKRLKFSVLFLLPCAILTGPWFLYNFFSFGSFFPSSGLAFTHINHQLFFTDEPRNVFETFFWSVYQLSRTISSVLIYIGIPVPLYSHPPFVQLIEDFVFLIIGISLYYFLKKTKSISRIKNLFGMDALARTLLVLSFGLLIFTFIHGAIRWASRPWYFMTAPLLFVIFVPLLFTRVFPSVFSKKFKSLAIAIFLLLAGTQAFIYYPYYGSYLVPPKEPIPTYLAAQWINENLPQDARIASFNSGILGYYTNQFVMNSDGLVNNDVYSVMSKGERLWDFFQKEKIDYIVDNEISVSWRYKWFLGIDDPLSHLEVISSFTVPWESRSTNVYKIVSYD</sequence>
<organism evidence="10 11">
    <name type="scientific">Candidatus Harrisonbacteria bacterium CG10_big_fil_rev_8_21_14_0_10_40_38</name>
    <dbReference type="NCBI Taxonomy" id="1974583"/>
    <lineage>
        <taxon>Bacteria</taxon>
        <taxon>Candidatus Harrisoniibacteriota</taxon>
    </lineage>
</organism>
<dbReference type="Pfam" id="PF13231">
    <property type="entry name" value="PMT_2"/>
    <property type="match status" value="1"/>
</dbReference>
<reference evidence="11" key="1">
    <citation type="submission" date="2017-09" db="EMBL/GenBank/DDBJ databases">
        <title>Depth-based differentiation of microbial function through sediment-hosted aquifers and enrichment of novel symbionts in the deep terrestrial subsurface.</title>
        <authorList>
            <person name="Probst A.J."/>
            <person name="Ladd B."/>
            <person name="Jarett J.K."/>
            <person name="Geller-Mcgrath D.E."/>
            <person name="Sieber C.M.K."/>
            <person name="Emerson J.B."/>
            <person name="Anantharaman K."/>
            <person name="Thomas B.C."/>
            <person name="Malmstrom R."/>
            <person name="Stieglmeier M."/>
            <person name="Klingl A."/>
            <person name="Woyke T."/>
            <person name="Ryan C.M."/>
            <person name="Banfield J.F."/>
        </authorList>
    </citation>
    <scope>NUCLEOTIDE SEQUENCE [LARGE SCALE GENOMIC DNA]</scope>
</reference>
<keyword evidence="2" id="KW-1003">Cell membrane</keyword>
<dbReference type="GO" id="GO:0005886">
    <property type="term" value="C:plasma membrane"/>
    <property type="evidence" value="ECO:0007669"/>
    <property type="project" value="UniProtKB-SubCell"/>
</dbReference>
<evidence type="ECO:0000256" key="3">
    <source>
        <dbReference type="ARBA" id="ARBA00022676"/>
    </source>
</evidence>
<evidence type="ECO:0000256" key="8">
    <source>
        <dbReference type="SAM" id="Phobius"/>
    </source>
</evidence>
<dbReference type="AlphaFoldDB" id="A0A2H0UTH1"/>
<keyword evidence="6 8" id="KW-1133">Transmembrane helix</keyword>
<feature type="transmembrane region" description="Helical" evidence="8">
    <location>
        <begin position="16"/>
        <end position="34"/>
    </location>
</feature>
<evidence type="ECO:0000256" key="4">
    <source>
        <dbReference type="ARBA" id="ARBA00022679"/>
    </source>
</evidence>
<dbReference type="GO" id="GO:0009103">
    <property type="term" value="P:lipopolysaccharide biosynthetic process"/>
    <property type="evidence" value="ECO:0007669"/>
    <property type="project" value="UniProtKB-ARBA"/>
</dbReference>
<feature type="transmembrane region" description="Helical" evidence="8">
    <location>
        <begin position="97"/>
        <end position="119"/>
    </location>
</feature>
<evidence type="ECO:0000313" key="11">
    <source>
        <dbReference type="Proteomes" id="UP000231157"/>
    </source>
</evidence>
<feature type="transmembrane region" description="Helical" evidence="8">
    <location>
        <begin position="343"/>
        <end position="361"/>
    </location>
</feature>
<evidence type="ECO:0000259" key="9">
    <source>
        <dbReference type="Pfam" id="PF13231"/>
    </source>
</evidence>
<feature type="transmembrane region" description="Helical" evidence="8">
    <location>
        <begin position="153"/>
        <end position="171"/>
    </location>
</feature>
<keyword evidence="5 8" id="KW-0812">Transmembrane</keyword>
<keyword evidence="7 8" id="KW-0472">Membrane</keyword>
<evidence type="ECO:0000256" key="6">
    <source>
        <dbReference type="ARBA" id="ARBA00022989"/>
    </source>
</evidence>
<evidence type="ECO:0000313" key="10">
    <source>
        <dbReference type="EMBL" id="PIR89075.1"/>
    </source>
</evidence>
<dbReference type="PANTHER" id="PTHR33908:SF11">
    <property type="entry name" value="MEMBRANE PROTEIN"/>
    <property type="match status" value="1"/>
</dbReference>
<feature type="transmembrane region" description="Helical" evidence="8">
    <location>
        <begin position="302"/>
        <end position="322"/>
    </location>
</feature>
<comment type="caution">
    <text evidence="10">The sequence shown here is derived from an EMBL/GenBank/DDBJ whole genome shotgun (WGS) entry which is preliminary data.</text>
</comment>
<evidence type="ECO:0000256" key="5">
    <source>
        <dbReference type="ARBA" id="ARBA00022692"/>
    </source>
</evidence>
<dbReference type="Proteomes" id="UP000231157">
    <property type="component" value="Unassembled WGS sequence"/>
</dbReference>
<dbReference type="EMBL" id="PFAZ01000008">
    <property type="protein sequence ID" value="PIR89075.1"/>
    <property type="molecule type" value="Genomic_DNA"/>
</dbReference>
<dbReference type="InterPro" id="IPR038731">
    <property type="entry name" value="RgtA/B/C-like"/>
</dbReference>
<evidence type="ECO:0000256" key="7">
    <source>
        <dbReference type="ARBA" id="ARBA00023136"/>
    </source>
</evidence>